<proteinExistence type="predicted"/>
<reference evidence="3" key="1">
    <citation type="journal article" date="2019" name="Int. J. Syst. Evol. Microbiol.">
        <title>The Global Catalogue of Microorganisms (GCM) 10K type strain sequencing project: providing services to taxonomists for standard genome sequencing and annotation.</title>
        <authorList>
            <consortium name="The Broad Institute Genomics Platform"/>
            <consortium name="The Broad Institute Genome Sequencing Center for Infectious Disease"/>
            <person name="Wu L."/>
            <person name="Ma J."/>
        </authorList>
    </citation>
    <scope>NUCLEOTIDE SEQUENCE [LARGE SCALE GENOMIC DNA]</scope>
    <source>
        <strain evidence="3">NBRC 102520</strain>
    </source>
</reference>
<sequence length="83" mass="8652">MKSPAPGEKGRGCSPVKTGSHAAEKHRTSRANACFPPAHNSRCDISTLSRLKVLISLLPAKIRALTRAGGAALAQFAGSLWGD</sequence>
<evidence type="ECO:0000256" key="1">
    <source>
        <dbReference type="SAM" id="MobiDB-lite"/>
    </source>
</evidence>
<accession>A0ABQ6B5H0</accession>
<organism evidence="2 3">
    <name type="scientific">Bradyrhizobium iriomotense</name>
    <dbReference type="NCBI Taxonomy" id="441950"/>
    <lineage>
        <taxon>Bacteria</taxon>
        <taxon>Pseudomonadati</taxon>
        <taxon>Pseudomonadota</taxon>
        <taxon>Alphaproteobacteria</taxon>
        <taxon>Hyphomicrobiales</taxon>
        <taxon>Nitrobacteraceae</taxon>
        <taxon>Bradyrhizobium</taxon>
    </lineage>
</organism>
<name>A0ABQ6B5H0_9BRAD</name>
<evidence type="ECO:0000313" key="3">
    <source>
        <dbReference type="Proteomes" id="UP001156905"/>
    </source>
</evidence>
<keyword evidence="3" id="KW-1185">Reference proteome</keyword>
<gene>
    <name evidence="2" type="ORF">GCM10007857_63380</name>
</gene>
<dbReference type="Proteomes" id="UP001156905">
    <property type="component" value="Unassembled WGS sequence"/>
</dbReference>
<comment type="caution">
    <text evidence="2">The sequence shown here is derived from an EMBL/GenBank/DDBJ whole genome shotgun (WGS) entry which is preliminary data.</text>
</comment>
<feature type="region of interest" description="Disordered" evidence="1">
    <location>
        <begin position="1"/>
        <end position="33"/>
    </location>
</feature>
<dbReference type="EMBL" id="BSOW01000027">
    <property type="protein sequence ID" value="GLR89624.1"/>
    <property type="molecule type" value="Genomic_DNA"/>
</dbReference>
<protein>
    <submittedName>
        <fullName evidence="2">Uncharacterized protein</fullName>
    </submittedName>
</protein>
<evidence type="ECO:0000313" key="2">
    <source>
        <dbReference type="EMBL" id="GLR89624.1"/>
    </source>
</evidence>